<gene>
    <name evidence="1" type="ORF">G5B05_12400</name>
</gene>
<accession>A0ABX2GFR3</accession>
<evidence type="ECO:0000313" key="2">
    <source>
        <dbReference type="Proteomes" id="UP000768180"/>
    </source>
</evidence>
<organism evidence="1 2">
    <name type="scientific">Fusicatenibacter saccharivorans</name>
    <dbReference type="NCBI Taxonomy" id="1150298"/>
    <lineage>
        <taxon>Bacteria</taxon>
        <taxon>Bacillati</taxon>
        <taxon>Bacillota</taxon>
        <taxon>Clostridia</taxon>
        <taxon>Lachnospirales</taxon>
        <taxon>Lachnospiraceae</taxon>
        <taxon>Fusicatenibacter</taxon>
    </lineage>
</organism>
<dbReference type="EMBL" id="JAAITQ010000025">
    <property type="protein sequence ID" value="NSE17189.1"/>
    <property type="molecule type" value="Genomic_DNA"/>
</dbReference>
<protein>
    <submittedName>
        <fullName evidence="1">WYL domain-containing protein</fullName>
    </submittedName>
</protein>
<comment type="caution">
    <text evidence="1">The sequence shown here is derived from an EMBL/GenBank/DDBJ whole genome shotgun (WGS) entry which is preliminary data.</text>
</comment>
<dbReference type="Proteomes" id="UP000768180">
    <property type="component" value="Unassembled WGS sequence"/>
</dbReference>
<sequence length="399" mass="46513">MPRIEKGFGERSTDDIVRDILREYSNRENPISAKNIEGIAKRKGVEIGRNAVKGFANRIGARSYETEEECDAIIEECQEIEREIVFEKKGPSGRTIGYWMMETISESEWMFLLDSVLNSKILTNKGAKNLAKRITFLAGKNFSELTKYRHRMENQPYFVGDDEIKAGCYIESRVLKQVHLIREAIKQGKKVKFLLNIYDYANQRVRLVPYGKNGKVLPEIPEKYQEDVHRICSPFDVIFSNGRYYMLGADLETERRTDLAYKLYRVDLMTDVTINRAKAISKEEAGISELDDLYKYRIENPYMFTGEKKKVKIRVDADQFTQIVDWFSDQFKVVGHDADESKYYDMEMEVNLESFKFWLLQYSGCVKLLDRGTASDKIYRNKIKEMLKSALEKYEVDGV</sequence>
<evidence type="ECO:0000313" key="1">
    <source>
        <dbReference type="EMBL" id="NSE17189.1"/>
    </source>
</evidence>
<keyword evidence="2" id="KW-1185">Reference proteome</keyword>
<proteinExistence type="predicted"/>
<name>A0ABX2GFR3_9FIRM</name>
<reference evidence="1 2" key="1">
    <citation type="journal article" date="2020" name="Cell Host Microbe">
        <title>Functional and Genomic Variation between Human-Derived Isolates of Lachnospiraceae Reveals Inter- and Intra-Species Diversity.</title>
        <authorList>
            <person name="Sorbara M.T."/>
            <person name="Littmann E.R."/>
            <person name="Fontana E."/>
            <person name="Moody T.U."/>
            <person name="Kohout C.E."/>
            <person name="Gjonbalaj M."/>
            <person name="Eaton V."/>
            <person name="Seok R."/>
            <person name="Leiner I.M."/>
            <person name="Pamer E.G."/>
        </authorList>
    </citation>
    <scope>NUCLEOTIDE SEQUENCE [LARGE SCALE GENOMIC DNA]</scope>
    <source>
        <strain evidence="1 2">MSK.14.54</strain>
    </source>
</reference>
<dbReference type="RefSeq" id="WP_173830201.1">
    <property type="nucleotide sequence ID" value="NZ_JAAITQ010000025.1"/>
</dbReference>